<evidence type="ECO:0000313" key="1">
    <source>
        <dbReference type="EMBL" id="GGE54444.1"/>
    </source>
</evidence>
<dbReference type="RefSeq" id="WP_188411062.1">
    <property type="nucleotide sequence ID" value="NZ_BMCP01000007.1"/>
</dbReference>
<evidence type="ECO:0000313" key="2">
    <source>
        <dbReference type="Proteomes" id="UP000602745"/>
    </source>
</evidence>
<sequence>MASDVSISNLALSHLGKGRINALAEDSAEARQCALHYPVARDALLASYPWAFARRVESLAPKPNAWAQRWAFAYQRPADCLRIIRLVPDVDPLPEDFSAPHQLRGRVIFCNTPKATLDYVARTDDASLFPPLFVDALSWALAARLAMPLTREAKAVQNALTMAASSAATAMAHDANEDTGFLDLEAEALTARSM</sequence>
<protein>
    <submittedName>
        <fullName evidence="1">Uncharacterized protein</fullName>
    </submittedName>
</protein>
<dbReference type="EMBL" id="BMCP01000007">
    <property type="protein sequence ID" value="GGE54444.1"/>
    <property type="molecule type" value="Genomic_DNA"/>
</dbReference>
<gene>
    <name evidence="1" type="ORF">GCM10007276_34400</name>
</gene>
<keyword evidence="2" id="KW-1185">Reference proteome</keyword>
<name>A0A8J3E0H4_9RHOB</name>
<reference evidence="1" key="2">
    <citation type="submission" date="2020-09" db="EMBL/GenBank/DDBJ databases">
        <authorList>
            <person name="Sun Q."/>
            <person name="Sedlacek I."/>
        </authorList>
    </citation>
    <scope>NUCLEOTIDE SEQUENCE</scope>
    <source>
        <strain evidence="1">CCM 7684</strain>
    </source>
</reference>
<comment type="caution">
    <text evidence="1">The sequence shown here is derived from an EMBL/GenBank/DDBJ whole genome shotgun (WGS) entry which is preliminary data.</text>
</comment>
<proteinExistence type="predicted"/>
<organism evidence="1 2">
    <name type="scientific">Agaricicola taiwanensis</name>
    <dbReference type="NCBI Taxonomy" id="591372"/>
    <lineage>
        <taxon>Bacteria</taxon>
        <taxon>Pseudomonadati</taxon>
        <taxon>Pseudomonadota</taxon>
        <taxon>Alphaproteobacteria</taxon>
        <taxon>Rhodobacterales</taxon>
        <taxon>Paracoccaceae</taxon>
        <taxon>Agaricicola</taxon>
    </lineage>
</organism>
<accession>A0A8J3E0H4</accession>
<dbReference type="Proteomes" id="UP000602745">
    <property type="component" value="Unassembled WGS sequence"/>
</dbReference>
<dbReference type="AlphaFoldDB" id="A0A8J3E0H4"/>
<reference evidence="1" key="1">
    <citation type="journal article" date="2014" name="Int. J. Syst. Evol. Microbiol.">
        <title>Complete genome sequence of Corynebacterium casei LMG S-19264T (=DSM 44701T), isolated from a smear-ripened cheese.</title>
        <authorList>
            <consortium name="US DOE Joint Genome Institute (JGI-PGF)"/>
            <person name="Walter F."/>
            <person name="Albersmeier A."/>
            <person name="Kalinowski J."/>
            <person name="Ruckert C."/>
        </authorList>
    </citation>
    <scope>NUCLEOTIDE SEQUENCE</scope>
    <source>
        <strain evidence="1">CCM 7684</strain>
    </source>
</reference>